<keyword evidence="2" id="KW-0472">Membrane</keyword>
<name>A0A6C0CJ62_9ZZZZ</name>
<feature type="transmembrane region" description="Helical" evidence="2">
    <location>
        <begin position="108"/>
        <end position="129"/>
    </location>
</feature>
<keyword evidence="2" id="KW-1133">Transmembrane helix</keyword>
<evidence type="ECO:0000256" key="2">
    <source>
        <dbReference type="SAM" id="Phobius"/>
    </source>
</evidence>
<accession>A0A6C0CJ62</accession>
<dbReference type="AlphaFoldDB" id="A0A6C0CJ62"/>
<reference evidence="3" key="1">
    <citation type="journal article" date="2020" name="Nature">
        <title>Giant virus diversity and host interactions through global metagenomics.</title>
        <authorList>
            <person name="Schulz F."/>
            <person name="Roux S."/>
            <person name="Paez-Espino D."/>
            <person name="Jungbluth S."/>
            <person name="Walsh D.A."/>
            <person name="Denef V.J."/>
            <person name="McMahon K.D."/>
            <person name="Konstantinidis K.T."/>
            <person name="Eloe-Fadrosh E.A."/>
            <person name="Kyrpides N.C."/>
            <person name="Woyke T."/>
        </authorList>
    </citation>
    <scope>NUCLEOTIDE SEQUENCE</scope>
    <source>
        <strain evidence="3">GVMAG-M-3300021120-1</strain>
    </source>
</reference>
<sequence length="152" mass="16893">MTSNSPLYSVPDSNSPGAQVPNQGDIYQQKEAAAQAELEKILGNYRTQYDTISDKIRQHNQYASFMNSLQSGDGTDLLQKDLANTTSQADVANRMNQLYHSTGSSSSWYMIFLDVLFWILVVVAGYFAFTKISKYTTPKESVISGGNRLTTK</sequence>
<protein>
    <submittedName>
        <fullName evidence="3">Uncharacterized protein</fullName>
    </submittedName>
</protein>
<feature type="region of interest" description="Disordered" evidence="1">
    <location>
        <begin position="1"/>
        <end position="22"/>
    </location>
</feature>
<organism evidence="3">
    <name type="scientific">viral metagenome</name>
    <dbReference type="NCBI Taxonomy" id="1070528"/>
    <lineage>
        <taxon>unclassified sequences</taxon>
        <taxon>metagenomes</taxon>
        <taxon>organismal metagenomes</taxon>
    </lineage>
</organism>
<proteinExistence type="predicted"/>
<evidence type="ECO:0000313" key="3">
    <source>
        <dbReference type="EMBL" id="QHT03704.1"/>
    </source>
</evidence>
<evidence type="ECO:0000256" key="1">
    <source>
        <dbReference type="SAM" id="MobiDB-lite"/>
    </source>
</evidence>
<dbReference type="EMBL" id="MN739416">
    <property type="protein sequence ID" value="QHT03704.1"/>
    <property type="molecule type" value="Genomic_DNA"/>
</dbReference>
<keyword evidence="2" id="KW-0812">Transmembrane</keyword>